<sequence>MGEEKKKLSISIVCKRRPHKKPSLFAAIDDAPSSAPAPARQYIAEFDPSQTLTPAAVAPVVIAPLPNSAIFGRRKPSPLLAAPSAAAAFVVDTAAGDTSSSTHYGLTRRDAADDSSDRGTDEFRDMPVEGFGAAILAGYGLIVAKGEDTKVAHRGARQGLGYNPSDPDKDCKRRSGGKRSRTEEACQEEDRNANARCKRPCGEKRSRTDACEELRDGRGSKSKVRWLQSHIRVRVASEKLGKRLYLAKGKVVDVVSPTTCDVVMDDGSRLVQGVEQDMLETVLPRTNGLVLVLYGKHRGVRGRLVQKNAEEEVGLVEDVDTKGVMRVGYDQMAEFTGDLEKCWRGRGRC</sequence>
<dbReference type="GO" id="GO:0000398">
    <property type="term" value="P:mRNA splicing, via spliceosome"/>
    <property type="evidence" value="ECO:0000318"/>
    <property type="project" value="GO_Central"/>
</dbReference>
<evidence type="ECO:0000256" key="1">
    <source>
        <dbReference type="SAM" id="MobiDB-lite"/>
    </source>
</evidence>
<evidence type="ECO:0000313" key="2">
    <source>
        <dbReference type="EMBL" id="OQU92901.1"/>
    </source>
</evidence>
<dbReference type="Pfam" id="PF25088">
    <property type="entry name" value="GPKOW_C"/>
    <property type="match status" value="1"/>
</dbReference>
<dbReference type="eggNOG" id="KOG4315">
    <property type="taxonomic scope" value="Eukaryota"/>
</dbReference>
<proteinExistence type="predicted"/>
<dbReference type="PANTHER" id="PTHR15818">
    <property type="entry name" value="G PATCH AND KOW-CONTAINING"/>
    <property type="match status" value="1"/>
</dbReference>
<dbReference type="InterPro" id="IPR045166">
    <property type="entry name" value="Spp2-like"/>
</dbReference>
<name>A0A1Z5SAF0_SORBI</name>
<dbReference type="AlphaFoldDB" id="A0A1Z5SAF0"/>
<dbReference type="PANTHER" id="PTHR15818:SF3">
    <property type="entry name" value="KOW DOMAIN-CONTAINING PROTEIN"/>
    <property type="match status" value="1"/>
</dbReference>
<dbReference type="Gene3D" id="2.30.30.140">
    <property type="match status" value="1"/>
</dbReference>
<gene>
    <name evidence="2" type="ORF">SORBI_3001G434450</name>
</gene>
<organism evidence="2 3">
    <name type="scientific">Sorghum bicolor</name>
    <name type="common">Sorghum</name>
    <name type="synonym">Sorghum vulgare</name>
    <dbReference type="NCBI Taxonomy" id="4558"/>
    <lineage>
        <taxon>Eukaryota</taxon>
        <taxon>Viridiplantae</taxon>
        <taxon>Streptophyta</taxon>
        <taxon>Embryophyta</taxon>
        <taxon>Tracheophyta</taxon>
        <taxon>Spermatophyta</taxon>
        <taxon>Magnoliopsida</taxon>
        <taxon>Liliopsida</taxon>
        <taxon>Poales</taxon>
        <taxon>Poaceae</taxon>
        <taxon>PACMAD clade</taxon>
        <taxon>Panicoideae</taxon>
        <taxon>Andropogonodae</taxon>
        <taxon>Andropogoneae</taxon>
        <taxon>Sorghinae</taxon>
        <taxon>Sorghum</taxon>
    </lineage>
</organism>
<dbReference type="OMA" id="DEFRDMP"/>
<dbReference type="Proteomes" id="UP000000768">
    <property type="component" value="Chromosome 1"/>
</dbReference>
<reference evidence="3" key="2">
    <citation type="journal article" date="2018" name="Plant J.">
        <title>The Sorghum bicolor reference genome: improved assembly, gene annotations, a transcriptome atlas, and signatures of genome organization.</title>
        <authorList>
            <person name="McCormick R.F."/>
            <person name="Truong S.K."/>
            <person name="Sreedasyam A."/>
            <person name="Jenkins J."/>
            <person name="Shu S."/>
            <person name="Sims D."/>
            <person name="Kennedy M."/>
            <person name="Amirebrahimi M."/>
            <person name="Weers B.D."/>
            <person name="McKinley B."/>
            <person name="Mattison A."/>
            <person name="Morishige D.T."/>
            <person name="Grimwood J."/>
            <person name="Schmutz J."/>
            <person name="Mullet J.E."/>
        </authorList>
    </citation>
    <scope>NUCLEOTIDE SEQUENCE [LARGE SCALE GENOMIC DNA]</scope>
    <source>
        <strain evidence="3">cv. BTx623</strain>
    </source>
</reference>
<dbReference type="STRING" id="4558.A0A1Z5SAF0"/>
<keyword evidence="3" id="KW-1185">Reference proteome</keyword>
<reference evidence="2 3" key="1">
    <citation type="journal article" date="2009" name="Nature">
        <title>The Sorghum bicolor genome and the diversification of grasses.</title>
        <authorList>
            <person name="Paterson A.H."/>
            <person name="Bowers J.E."/>
            <person name="Bruggmann R."/>
            <person name="Dubchak I."/>
            <person name="Grimwood J."/>
            <person name="Gundlach H."/>
            <person name="Haberer G."/>
            <person name="Hellsten U."/>
            <person name="Mitros T."/>
            <person name="Poliakov A."/>
            <person name="Schmutz J."/>
            <person name="Spannagl M."/>
            <person name="Tang H."/>
            <person name="Wang X."/>
            <person name="Wicker T."/>
            <person name="Bharti A.K."/>
            <person name="Chapman J."/>
            <person name="Feltus F.A."/>
            <person name="Gowik U."/>
            <person name="Grigoriev I.V."/>
            <person name="Lyons E."/>
            <person name="Maher C.A."/>
            <person name="Martis M."/>
            <person name="Narechania A."/>
            <person name="Otillar R.P."/>
            <person name="Penning B.W."/>
            <person name="Salamov A.A."/>
            <person name="Wang Y."/>
            <person name="Zhang L."/>
            <person name="Carpita N.C."/>
            <person name="Freeling M."/>
            <person name="Gingle A.R."/>
            <person name="Hash C.T."/>
            <person name="Keller B."/>
            <person name="Klein P."/>
            <person name="Kresovich S."/>
            <person name="McCann M.C."/>
            <person name="Ming R."/>
            <person name="Peterson D.G."/>
            <person name="Mehboob-ur-Rahman"/>
            <person name="Ware D."/>
            <person name="Westhoff P."/>
            <person name="Mayer K.F."/>
            <person name="Messing J."/>
            <person name="Rokhsar D.S."/>
        </authorList>
    </citation>
    <scope>NUCLEOTIDE SEQUENCE [LARGE SCALE GENOMIC DNA]</scope>
    <source>
        <strain evidence="3">cv. BTx623</strain>
    </source>
</reference>
<dbReference type="Gramene" id="OQU92901">
    <property type="protein sequence ID" value="OQU92901"/>
    <property type="gene ID" value="SORBI_3001G434450"/>
</dbReference>
<evidence type="ECO:0000313" key="3">
    <source>
        <dbReference type="Proteomes" id="UP000000768"/>
    </source>
</evidence>
<dbReference type="EMBL" id="CM000760">
    <property type="protein sequence ID" value="OQU92901.1"/>
    <property type="molecule type" value="Genomic_DNA"/>
</dbReference>
<dbReference type="InParanoid" id="A0A1Z5SAF0"/>
<feature type="region of interest" description="Disordered" evidence="1">
    <location>
        <begin position="97"/>
        <end position="124"/>
    </location>
</feature>
<accession>A0A1Z5SAF0</accession>
<protein>
    <submittedName>
        <fullName evidence="2">Uncharacterized protein</fullName>
    </submittedName>
</protein>
<feature type="compositionally biased region" description="Basic and acidic residues" evidence="1">
    <location>
        <begin position="180"/>
        <end position="193"/>
    </location>
</feature>
<feature type="region of interest" description="Disordered" evidence="1">
    <location>
        <begin position="155"/>
        <end position="201"/>
    </location>
</feature>
<dbReference type="GO" id="GO:0005681">
    <property type="term" value="C:spliceosomal complex"/>
    <property type="evidence" value="ECO:0000318"/>
    <property type="project" value="GO_Central"/>
</dbReference>
<feature type="compositionally biased region" description="Basic and acidic residues" evidence="1">
    <location>
        <begin position="107"/>
        <end position="124"/>
    </location>
</feature>